<dbReference type="InterPro" id="IPR036249">
    <property type="entry name" value="Thioredoxin-like_sf"/>
</dbReference>
<keyword evidence="6" id="KW-1185">Reference proteome</keyword>
<feature type="domain" description="Thioredoxin" evidence="4">
    <location>
        <begin position="24"/>
        <end position="189"/>
    </location>
</feature>
<dbReference type="InterPro" id="IPR013766">
    <property type="entry name" value="Thioredoxin_domain"/>
</dbReference>
<keyword evidence="3" id="KW-0732">Signal</keyword>
<sequence>MRLVNLGVVLAVLLLLSACSYSKQQTGREVTPFSFTDQNGNSFGTDQLDGKVWIANFIFIHCTTVCPQMTSEMAKLQKIFNEKNLDVEFVSFTVDPDTDSPGVLKDYISQFTEDESNWHLLTGYSQEKIEKIALEQFQTIVQKPKTSRQVIHGTNFYIINRDGQIMNEFNYVEEDFVDQVLDQVDRLSK</sequence>
<gene>
    <name evidence="5" type="ORF">P5G49_05460</name>
</gene>
<dbReference type="SUPFAM" id="SSF52833">
    <property type="entry name" value="Thioredoxin-like"/>
    <property type="match status" value="1"/>
</dbReference>
<dbReference type="PANTHER" id="PTHR12151:SF25">
    <property type="entry name" value="LINALOOL DEHYDRATASE_ISOMERASE DOMAIN-CONTAINING PROTEIN"/>
    <property type="match status" value="1"/>
</dbReference>
<dbReference type="EMBL" id="JAROCC010000003">
    <property type="protein sequence ID" value="MDN4606926.1"/>
    <property type="molecule type" value="Genomic_DNA"/>
</dbReference>
<comment type="similarity">
    <text evidence="1">Belongs to the SCO1/2 family.</text>
</comment>
<proteinExistence type="inferred from homology"/>
<organism evidence="5 6">
    <name type="scientific">Sporosarcina highlanderae</name>
    <dbReference type="NCBI Taxonomy" id="3035916"/>
    <lineage>
        <taxon>Bacteria</taxon>
        <taxon>Bacillati</taxon>
        <taxon>Bacillota</taxon>
        <taxon>Bacilli</taxon>
        <taxon>Bacillales</taxon>
        <taxon>Caryophanaceae</taxon>
        <taxon>Sporosarcina</taxon>
    </lineage>
</organism>
<dbReference type="PROSITE" id="PS51352">
    <property type="entry name" value="THIOREDOXIN_2"/>
    <property type="match status" value="1"/>
</dbReference>
<evidence type="ECO:0000313" key="6">
    <source>
        <dbReference type="Proteomes" id="UP001175097"/>
    </source>
</evidence>
<dbReference type="Gene3D" id="3.40.30.10">
    <property type="entry name" value="Glutaredoxin"/>
    <property type="match status" value="1"/>
</dbReference>
<evidence type="ECO:0000313" key="5">
    <source>
        <dbReference type="EMBL" id="MDN4606926.1"/>
    </source>
</evidence>
<dbReference type="PANTHER" id="PTHR12151">
    <property type="entry name" value="ELECTRON TRANSPORT PROTIN SCO1/SENC FAMILY MEMBER"/>
    <property type="match status" value="1"/>
</dbReference>
<comment type="caution">
    <text evidence="5">The sequence shown here is derived from an EMBL/GenBank/DDBJ whole genome shotgun (WGS) entry which is preliminary data.</text>
</comment>
<name>A0ABT8JP61_9BACL</name>
<evidence type="ECO:0000259" key="4">
    <source>
        <dbReference type="PROSITE" id="PS51352"/>
    </source>
</evidence>
<dbReference type="PROSITE" id="PS51257">
    <property type="entry name" value="PROKAR_LIPOPROTEIN"/>
    <property type="match status" value="1"/>
</dbReference>
<feature type="chain" id="PRO_5045962278" evidence="3">
    <location>
        <begin position="25"/>
        <end position="189"/>
    </location>
</feature>
<dbReference type="InterPro" id="IPR003782">
    <property type="entry name" value="SCO1/SenC"/>
</dbReference>
<keyword evidence="2" id="KW-0186">Copper</keyword>
<evidence type="ECO:0000256" key="1">
    <source>
        <dbReference type="ARBA" id="ARBA00010996"/>
    </source>
</evidence>
<reference evidence="5" key="1">
    <citation type="submission" date="2023-03" db="EMBL/GenBank/DDBJ databases">
        <title>MT1 and MT2 Draft Genomes of Novel Species.</title>
        <authorList>
            <person name="Venkateswaran K."/>
        </authorList>
    </citation>
    <scope>NUCLEOTIDE SEQUENCE</scope>
    <source>
        <strain evidence="5">F6_3S_P_2</strain>
    </source>
</reference>
<accession>A0ABT8JP61</accession>
<evidence type="ECO:0000256" key="2">
    <source>
        <dbReference type="ARBA" id="ARBA00023008"/>
    </source>
</evidence>
<dbReference type="Proteomes" id="UP001175097">
    <property type="component" value="Unassembled WGS sequence"/>
</dbReference>
<dbReference type="RefSeq" id="WP_301242471.1">
    <property type="nucleotide sequence ID" value="NZ_JAROCC010000003.1"/>
</dbReference>
<dbReference type="CDD" id="cd02968">
    <property type="entry name" value="SCO"/>
    <property type="match status" value="1"/>
</dbReference>
<feature type="signal peptide" evidence="3">
    <location>
        <begin position="1"/>
        <end position="24"/>
    </location>
</feature>
<dbReference type="Pfam" id="PF02630">
    <property type="entry name" value="SCO1-SenC"/>
    <property type="match status" value="1"/>
</dbReference>
<evidence type="ECO:0000256" key="3">
    <source>
        <dbReference type="SAM" id="SignalP"/>
    </source>
</evidence>
<protein>
    <submittedName>
        <fullName evidence="5">SCO family protein</fullName>
    </submittedName>
</protein>